<reference evidence="2" key="1">
    <citation type="journal article" date="2009" name="Environ. Microbiol.">
        <title>Contribution of mobile genetic elements to Desulfovibrio vulgaris genome plasticity.</title>
        <authorList>
            <person name="Walker C.B."/>
            <person name="Stolyar S."/>
            <person name="Chivian D."/>
            <person name="Pinel N."/>
            <person name="Gabster J.A."/>
            <person name="Dehal P.S."/>
            <person name="He Z."/>
            <person name="Yang Z.K."/>
            <person name="Yen H.C."/>
            <person name="Zhou J."/>
            <person name="Wall J.D."/>
            <person name="Hazen T.C."/>
            <person name="Arkin A.P."/>
            <person name="Stahl D.A."/>
        </authorList>
    </citation>
    <scope>NUCLEOTIDE SEQUENCE [LARGE SCALE GENOMIC DNA]</scope>
    <source>
        <strain evidence="2">DP4</strain>
    </source>
</reference>
<dbReference type="KEGG" id="dvl:Dvul_1870"/>
<accession>A0A0H3A9L8</accession>
<dbReference type="EMBL" id="CP000527">
    <property type="protein sequence ID" value="ABM28887.1"/>
    <property type="molecule type" value="Genomic_DNA"/>
</dbReference>
<dbReference type="Proteomes" id="UP000009173">
    <property type="component" value="Chromosome"/>
</dbReference>
<sequence>MREGLEVDPPTSAFLASQLGEASAQALADVLGDPSHPDHDTVLDYLCSPGPALRHEVETILLKAGDGGASCRLAGQVVDALRAAVPGVDAGTFAVDVRQDGVVIGSVSLSVADLSSLVGRLRLDAGPDASTTRVMAAVLSGEALVQARLAVRAARIPCTVFHADLVASFFRCVPVTSPHGEEVLRLWLDILENLPEGGDPVAAVRRRRDRLVRAAREADAFFARLARYNMEMLMMQGMSAPAIDGDEARRRAYLLDRLCLALFGVVLDDERSFQTGEADLGVLDLDAGPDAVPDAVARLFDAV</sequence>
<proteinExistence type="predicted"/>
<name>A0A0H3A9L8_NITV4</name>
<protein>
    <submittedName>
        <fullName evidence="1">Uncharacterized protein</fullName>
    </submittedName>
</protein>
<evidence type="ECO:0000313" key="1">
    <source>
        <dbReference type="EMBL" id="ABM28887.1"/>
    </source>
</evidence>
<gene>
    <name evidence="1" type="ordered locus">Dvul_1870</name>
</gene>
<dbReference type="HOGENOM" id="CLU_851866_0_0_7"/>
<organism evidence="1 2">
    <name type="scientific">Nitratidesulfovibrio vulgaris (strain DP4)</name>
    <name type="common">Desulfovibrio vulgaris</name>
    <dbReference type="NCBI Taxonomy" id="391774"/>
    <lineage>
        <taxon>Bacteria</taxon>
        <taxon>Pseudomonadati</taxon>
        <taxon>Thermodesulfobacteriota</taxon>
        <taxon>Desulfovibrionia</taxon>
        <taxon>Desulfovibrionales</taxon>
        <taxon>Desulfovibrionaceae</taxon>
        <taxon>Nitratidesulfovibrio</taxon>
    </lineage>
</organism>
<dbReference type="AlphaFoldDB" id="A0A0H3A9L8"/>
<evidence type="ECO:0000313" key="2">
    <source>
        <dbReference type="Proteomes" id="UP000009173"/>
    </source>
</evidence>